<reference evidence="1 2" key="1">
    <citation type="journal article" date="2012" name="J. Bacteriol.">
        <title>Genome sequences of type strains of seven species of the marine bacterium Pseudoalteromonas.</title>
        <authorList>
            <person name="Xie B.B."/>
            <person name="Shu Y.L."/>
            <person name="Qin Q.L."/>
            <person name="Rong J.C."/>
            <person name="Zhang X.Y."/>
            <person name="Chen X.L."/>
            <person name="Shi M."/>
            <person name="He H.L."/>
            <person name="Zhou B.C."/>
            <person name="Zhang Y.Z."/>
        </authorList>
    </citation>
    <scope>NUCLEOTIDE SEQUENCE [LARGE SCALE GENOMIC DNA]</scope>
    <source>
        <strain evidence="1 2">A 37-1-2</strain>
    </source>
</reference>
<accession>A0A290S0L8</accession>
<dbReference type="KEGG" id="part:PARC_a0596"/>
<gene>
    <name evidence="1" type="ORF">PARC_a0596</name>
</gene>
<name>A0A290S0L8_9GAMM</name>
<dbReference type="RefSeq" id="WP_010555241.1">
    <property type="nucleotide sequence ID" value="NZ_CP011025.1"/>
</dbReference>
<dbReference type="AlphaFoldDB" id="A0A290S0L8"/>
<dbReference type="OrthoDB" id="6316069at2"/>
<protein>
    <submittedName>
        <fullName evidence="1">Uncharacterized protein</fullName>
    </submittedName>
</protein>
<evidence type="ECO:0000313" key="1">
    <source>
        <dbReference type="EMBL" id="ATC85315.1"/>
    </source>
</evidence>
<dbReference type="EMBL" id="CP011025">
    <property type="protein sequence ID" value="ATC85315.1"/>
    <property type="molecule type" value="Genomic_DNA"/>
</dbReference>
<proteinExistence type="predicted"/>
<dbReference type="Proteomes" id="UP000016505">
    <property type="component" value="Chromosome I"/>
</dbReference>
<sequence>MKYRQKSIPLSKAELKAHPLLIELTKNDVVQLKANQSIHALPIKVVQLLLDLRPLAVTTNTHDDSYLTLASSGMFERFKAHPLKAELNIKLQIYPQEAVEYVLATTLLYDHALTLSLKANLSTNLKRRLSCFEEQCIPISKQQVLANLANTSPSAFRK</sequence>
<evidence type="ECO:0000313" key="2">
    <source>
        <dbReference type="Proteomes" id="UP000016505"/>
    </source>
</evidence>
<organism evidence="1 2">
    <name type="scientific">Pseudoalteromonas arctica A 37-1-2</name>
    <dbReference type="NCBI Taxonomy" id="1117313"/>
    <lineage>
        <taxon>Bacteria</taxon>
        <taxon>Pseudomonadati</taxon>
        <taxon>Pseudomonadota</taxon>
        <taxon>Gammaproteobacteria</taxon>
        <taxon>Alteromonadales</taxon>
        <taxon>Pseudoalteromonadaceae</taxon>
        <taxon>Pseudoalteromonas</taxon>
    </lineage>
</organism>